<accession>A0ABP0SIT2</accession>
<gene>
    <name evidence="2" type="ORF">CCMP2556_LOCUS52076</name>
</gene>
<feature type="region of interest" description="Disordered" evidence="1">
    <location>
        <begin position="91"/>
        <end position="122"/>
    </location>
</feature>
<feature type="compositionally biased region" description="Basic and acidic residues" evidence="1">
    <location>
        <begin position="91"/>
        <end position="105"/>
    </location>
</feature>
<evidence type="ECO:0000256" key="1">
    <source>
        <dbReference type="SAM" id="MobiDB-lite"/>
    </source>
</evidence>
<protein>
    <submittedName>
        <fullName evidence="2">Uncharacterized protein</fullName>
    </submittedName>
</protein>
<evidence type="ECO:0000313" key="3">
    <source>
        <dbReference type="Proteomes" id="UP001642484"/>
    </source>
</evidence>
<name>A0ABP0SIT2_9DINO</name>
<comment type="caution">
    <text evidence="2">The sequence shown here is derived from an EMBL/GenBank/DDBJ whole genome shotgun (WGS) entry which is preliminary data.</text>
</comment>
<proteinExistence type="predicted"/>
<keyword evidence="3" id="KW-1185">Reference proteome</keyword>
<dbReference type="Proteomes" id="UP001642484">
    <property type="component" value="Unassembled WGS sequence"/>
</dbReference>
<reference evidence="2 3" key="1">
    <citation type="submission" date="2024-02" db="EMBL/GenBank/DDBJ databases">
        <authorList>
            <person name="Chen Y."/>
            <person name="Shah S."/>
            <person name="Dougan E. K."/>
            <person name="Thang M."/>
            <person name="Chan C."/>
        </authorList>
    </citation>
    <scope>NUCLEOTIDE SEQUENCE [LARGE SCALE GENOMIC DNA]</scope>
</reference>
<dbReference type="EMBL" id="CAXAMN010027694">
    <property type="protein sequence ID" value="CAK9112299.1"/>
    <property type="molecule type" value="Genomic_DNA"/>
</dbReference>
<organism evidence="2 3">
    <name type="scientific">Durusdinium trenchii</name>
    <dbReference type="NCBI Taxonomy" id="1381693"/>
    <lineage>
        <taxon>Eukaryota</taxon>
        <taxon>Sar</taxon>
        <taxon>Alveolata</taxon>
        <taxon>Dinophyceae</taxon>
        <taxon>Suessiales</taxon>
        <taxon>Symbiodiniaceae</taxon>
        <taxon>Durusdinium</taxon>
    </lineage>
</organism>
<sequence length="122" mass="13683">MESEKVVDVWSQEAYQSSYRTSYCNHEQNFADHVDRVQSSNAVRLLLKSAGDPGAALHMGTWDEAARTGEGTERPASRMLVKESTYRASYRHDGSLPDLDPHLESFRPVVIPKRPRTSAGSF</sequence>
<evidence type="ECO:0000313" key="2">
    <source>
        <dbReference type="EMBL" id="CAK9112299.1"/>
    </source>
</evidence>